<comment type="caution">
    <text evidence="3">The sequence shown here is derived from an EMBL/GenBank/DDBJ whole genome shotgun (WGS) entry which is preliminary data.</text>
</comment>
<feature type="region of interest" description="Disordered" evidence="1">
    <location>
        <begin position="701"/>
        <end position="721"/>
    </location>
</feature>
<evidence type="ECO:0000313" key="3">
    <source>
        <dbReference type="EMBL" id="PIC39056.1"/>
    </source>
</evidence>
<dbReference type="InterPro" id="IPR051341">
    <property type="entry name" value="Zyg-11_UBL_adapter"/>
</dbReference>
<dbReference type="PRINTS" id="PR01217">
    <property type="entry name" value="PRICHEXTENSN"/>
</dbReference>
<dbReference type="EMBL" id="PDUG01000003">
    <property type="protein sequence ID" value="PIC39056.1"/>
    <property type="molecule type" value="Genomic_DNA"/>
</dbReference>
<dbReference type="OrthoDB" id="663146at2759"/>
<dbReference type="GO" id="GO:0031462">
    <property type="term" value="C:Cul2-RING ubiquitin ligase complex"/>
    <property type="evidence" value="ECO:0007669"/>
    <property type="project" value="TreeGrafter"/>
</dbReference>
<organism evidence="3 4">
    <name type="scientific">Caenorhabditis nigoni</name>
    <dbReference type="NCBI Taxonomy" id="1611254"/>
    <lineage>
        <taxon>Eukaryota</taxon>
        <taxon>Metazoa</taxon>
        <taxon>Ecdysozoa</taxon>
        <taxon>Nematoda</taxon>
        <taxon>Chromadorea</taxon>
        <taxon>Rhabditida</taxon>
        <taxon>Rhabditina</taxon>
        <taxon>Rhabditomorpha</taxon>
        <taxon>Rhabditoidea</taxon>
        <taxon>Rhabditidae</taxon>
        <taxon>Peloderinae</taxon>
        <taxon>Caenorhabditis</taxon>
    </lineage>
</organism>
<dbReference type="InterPro" id="IPR056845">
    <property type="entry name" value="LRR_Zer-1"/>
</dbReference>
<evidence type="ECO:0000259" key="2">
    <source>
        <dbReference type="Pfam" id="PF25013"/>
    </source>
</evidence>
<sequence length="721" mass="81916">MFPTLFQLATKSAVQGIHNEKIPFDFKLDTESSTTVFRELLEMDPKNIDKLKTYKNQLSTLKKLDLRKCKIDEDGVLNLKNFNLNSLEFGDLNHLKTEFPDPMNILRIEIVSLLKRAANPNTQRMMVHLGFSGREQFISGWEEKVSKLLPSLQSFKIISKVISERCQFSKFCNSFPNLLVLDISHTKFLPTLKGIKNLENLQKLVMHNVPIEDIDGYKELSELNNLKVLDFSGEVNPNNVIGLIPVIEILLTNEIRMENLEFLDCSMTSVEEHQLREFVEQHPKLKTVVAVCTKCEHSYIPIINLLNFLSADSTLNSLEYALTNDRDDLSKKCMTIIIRKLDALYENFHDSEINGFLNALCNVLRESKNEMNKFLAILCFGKSNFFETERFYTSFSMEIPGIVELIFKSWESLKGSKFEIPTVPWALSIFNRIVRFLRIGRILQDRLLNFIMEKTVALASVLPQHYYMGTSILSEANRFMSLDQYTSMFNNTEVIKGLFELAHLSIKTDPISYQLIMEIVVSYLNQASENTLKYLVSNCQAVEKCFEQVMIISRFPRSVQKNLSQIVSRLMSVIDTNRFRDSSEKMRALLSCSIVSVLLAKNLIDNREDVNTKIKEFNESWDQSDLLDCQLITGELRFHLHQLRSSESTSSDPLNPPAPIPPPPAPILPILPPPAPILPPPAPIPPPPAPIPPPPALIPLPPAPIPPPPAPIPHPPALIPP</sequence>
<feature type="domain" description="Zer-1-like leucine-rich repeats region" evidence="2">
    <location>
        <begin position="172"/>
        <end position="276"/>
    </location>
</feature>
<evidence type="ECO:0000313" key="4">
    <source>
        <dbReference type="Proteomes" id="UP000230233"/>
    </source>
</evidence>
<accession>A0A2G5UIM4</accession>
<dbReference type="PANTHER" id="PTHR12904">
    <property type="match status" value="1"/>
</dbReference>
<name>A0A2G5UIM4_9PELO</name>
<dbReference type="InterPro" id="IPR032675">
    <property type="entry name" value="LRR_dom_sf"/>
</dbReference>
<dbReference type="AlphaFoldDB" id="A0A2G5UIM4"/>
<dbReference type="Gene3D" id="3.80.10.10">
    <property type="entry name" value="Ribonuclease Inhibitor"/>
    <property type="match status" value="1"/>
</dbReference>
<protein>
    <recommendedName>
        <fullName evidence="2">Zer-1-like leucine-rich repeats region domain-containing protein</fullName>
    </recommendedName>
</protein>
<reference evidence="4" key="1">
    <citation type="submission" date="2017-10" db="EMBL/GenBank/DDBJ databases">
        <title>Rapid genome shrinkage in a self-fertile nematode reveals novel sperm competition proteins.</title>
        <authorList>
            <person name="Yin D."/>
            <person name="Schwarz E.M."/>
            <person name="Thomas C.G."/>
            <person name="Felde R.L."/>
            <person name="Korf I.F."/>
            <person name="Cutter A.D."/>
            <person name="Schartner C.M."/>
            <person name="Ralston E.J."/>
            <person name="Meyer B.J."/>
            <person name="Haag E.S."/>
        </authorList>
    </citation>
    <scope>NUCLEOTIDE SEQUENCE [LARGE SCALE GENOMIC DNA]</scope>
    <source>
        <strain evidence="4">JU1422</strain>
    </source>
</reference>
<feature type="compositionally biased region" description="Pro residues" evidence="1">
    <location>
        <begin position="654"/>
        <end position="672"/>
    </location>
</feature>
<dbReference type="SUPFAM" id="SSF52047">
    <property type="entry name" value="RNI-like"/>
    <property type="match status" value="1"/>
</dbReference>
<gene>
    <name evidence="3" type="primary">Cnig_chr_III.g10872</name>
    <name evidence="3" type="ORF">B9Z55_010872</name>
</gene>
<dbReference type="Pfam" id="PF25013">
    <property type="entry name" value="LRR_Zer-1"/>
    <property type="match status" value="1"/>
</dbReference>
<feature type="region of interest" description="Disordered" evidence="1">
    <location>
        <begin position="643"/>
        <end position="672"/>
    </location>
</feature>
<evidence type="ECO:0000256" key="1">
    <source>
        <dbReference type="SAM" id="MobiDB-lite"/>
    </source>
</evidence>
<feature type="compositionally biased region" description="Polar residues" evidence="1">
    <location>
        <begin position="643"/>
        <end position="653"/>
    </location>
</feature>
<dbReference type="Proteomes" id="UP000230233">
    <property type="component" value="Chromosome III"/>
</dbReference>
<proteinExistence type="predicted"/>
<dbReference type="PANTHER" id="PTHR12904:SF28">
    <property type="entry name" value="ATP SYNTHASE SUBUNIT ALPHA-RELATED"/>
    <property type="match status" value="1"/>
</dbReference>
<keyword evidence="4" id="KW-1185">Reference proteome</keyword>